<proteinExistence type="predicted"/>
<accession>A0A803TYI1</accession>
<reference evidence="1" key="3">
    <citation type="submission" date="2025-09" db="UniProtKB">
        <authorList>
            <consortium name="Ensembl"/>
        </authorList>
    </citation>
    <scope>IDENTIFICATION</scope>
</reference>
<evidence type="ECO:0000313" key="2">
    <source>
        <dbReference type="Proteomes" id="UP000001646"/>
    </source>
</evidence>
<reference evidence="1 2" key="1">
    <citation type="submission" date="2009-12" db="EMBL/GenBank/DDBJ databases">
        <title>The Genome Sequence of Anolis carolinensis (Green Anole Lizard).</title>
        <authorList>
            <consortium name="The Genome Sequencing Platform"/>
            <person name="Di Palma F."/>
            <person name="Alfoldi J."/>
            <person name="Heiman D."/>
            <person name="Young S."/>
            <person name="Grabherr M."/>
            <person name="Johnson J."/>
            <person name="Lander E.S."/>
            <person name="Lindblad-Toh K."/>
        </authorList>
    </citation>
    <scope>NUCLEOTIDE SEQUENCE [LARGE SCALE GENOMIC DNA]</scope>
    <source>
        <strain evidence="1 2">JBL SC #1</strain>
    </source>
</reference>
<organism evidence="1 2">
    <name type="scientific">Anolis carolinensis</name>
    <name type="common">Green anole</name>
    <name type="synonym">American chameleon</name>
    <dbReference type="NCBI Taxonomy" id="28377"/>
    <lineage>
        <taxon>Eukaryota</taxon>
        <taxon>Metazoa</taxon>
        <taxon>Chordata</taxon>
        <taxon>Craniata</taxon>
        <taxon>Vertebrata</taxon>
        <taxon>Euteleostomi</taxon>
        <taxon>Lepidosauria</taxon>
        <taxon>Squamata</taxon>
        <taxon>Bifurcata</taxon>
        <taxon>Unidentata</taxon>
        <taxon>Episquamata</taxon>
        <taxon>Toxicofera</taxon>
        <taxon>Iguania</taxon>
        <taxon>Dactyloidae</taxon>
        <taxon>Anolis</taxon>
    </lineage>
</organism>
<evidence type="ECO:0000313" key="1">
    <source>
        <dbReference type="Ensembl" id="ENSACAP00000040271.1"/>
    </source>
</evidence>
<keyword evidence="2" id="KW-1185">Reference proteome</keyword>
<dbReference type="Ensembl" id="ENSACAT00000039109.1">
    <property type="protein sequence ID" value="ENSACAP00000040271.1"/>
    <property type="gene ID" value="ENSACAG00000043651.1"/>
</dbReference>
<protein>
    <submittedName>
        <fullName evidence="1">Uncharacterized protein</fullName>
    </submittedName>
</protein>
<name>A0A803TYI1_ANOCA</name>
<sequence>MQNSSGEFYLVLKTMLLSRYISSIDKATGRTKGQFKIYTIIYHVPFSFPCISSDPSIFFVLSIVYAEDKTKGISCFQRRVNQDSVLYKIEMHLPVLENKLTDV</sequence>
<dbReference type="Proteomes" id="UP000001646">
    <property type="component" value="Chromosome 1"/>
</dbReference>
<dbReference type="InParanoid" id="A0A803TYI1"/>
<reference evidence="1" key="2">
    <citation type="submission" date="2025-08" db="UniProtKB">
        <authorList>
            <consortium name="Ensembl"/>
        </authorList>
    </citation>
    <scope>IDENTIFICATION</scope>
</reference>
<dbReference type="AlphaFoldDB" id="A0A803TYI1"/>